<evidence type="ECO:0000256" key="1">
    <source>
        <dbReference type="ARBA" id="ARBA00005189"/>
    </source>
</evidence>
<proteinExistence type="predicted"/>
<dbReference type="GO" id="GO:0016746">
    <property type="term" value="F:acyltransferase activity"/>
    <property type="evidence" value="ECO:0007669"/>
    <property type="project" value="UniProtKB-KW"/>
</dbReference>
<dbReference type="PANTHER" id="PTHR10434">
    <property type="entry name" value="1-ACYL-SN-GLYCEROL-3-PHOSPHATE ACYLTRANSFERASE"/>
    <property type="match status" value="1"/>
</dbReference>
<dbReference type="InterPro" id="IPR002123">
    <property type="entry name" value="Plipid/glycerol_acylTrfase"/>
</dbReference>
<keyword evidence="3" id="KW-0808">Transferase</keyword>
<evidence type="ECO:0000256" key="5">
    <source>
        <dbReference type="ARBA" id="ARBA00023315"/>
    </source>
</evidence>
<dbReference type="Pfam" id="PF01553">
    <property type="entry name" value="Acyltransferase"/>
    <property type="match status" value="1"/>
</dbReference>
<reference evidence="9" key="1">
    <citation type="journal article" date="2019" name="Int. J. Syst. Evol. Microbiol.">
        <title>The Global Catalogue of Microorganisms (GCM) 10K type strain sequencing project: providing services to taxonomists for standard genome sequencing and annotation.</title>
        <authorList>
            <consortium name="The Broad Institute Genomics Platform"/>
            <consortium name="The Broad Institute Genome Sequencing Center for Infectious Disease"/>
            <person name="Wu L."/>
            <person name="Ma J."/>
        </authorList>
    </citation>
    <scope>NUCLEOTIDE SEQUENCE [LARGE SCALE GENOMIC DNA]</scope>
    <source>
        <strain evidence="9">CCM 8689</strain>
    </source>
</reference>
<protein>
    <submittedName>
        <fullName evidence="8">Lysophospholipid acyltransferase family protein</fullName>
    </submittedName>
</protein>
<feature type="transmembrane region" description="Helical" evidence="6">
    <location>
        <begin position="12"/>
        <end position="31"/>
    </location>
</feature>
<keyword evidence="6" id="KW-0472">Membrane</keyword>
<sequence>MTNFFRQIHRVWYLFWILFFFALFYPVYFLCSRNPRYYGILNFFRKANSFLCSLFAGVIFAFKFEEALNNKQTYIYCANHTSNLDIMIFCILAKGRYHFMGKDELLNNPVLGIFFKTIDISVNRDSKISAFRAFKKAGENLEKGMSLIIFPEGKIDDHYPPKLGEFKNGPFRLAIDKNIPLVPVSITNVWKINWDDGAKHGSKPGICDIYIHKPISTSQLTDADTDGLKEKVFNLIESKLV</sequence>
<evidence type="ECO:0000313" key="8">
    <source>
        <dbReference type="EMBL" id="MFC4197757.1"/>
    </source>
</evidence>
<accession>A0ABV8NQD3</accession>
<keyword evidence="6" id="KW-1133">Transmembrane helix</keyword>
<dbReference type="Proteomes" id="UP001595792">
    <property type="component" value="Unassembled WGS sequence"/>
</dbReference>
<organism evidence="8 9">
    <name type="scientific">Pedobacter jamesrossensis</name>
    <dbReference type="NCBI Taxonomy" id="1908238"/>
    <lineage>
        <taxon>Bacteria</taxon>
        <taxon>Pseudomonadati</taxon>
        <taxon>Bacteroidota</taxon>
        <taxon>Sphingobacteriia</taxon>
        <taxon>Sphingobacteriales</taxon>
        <taxon>Sphingobacteriaceae</taxon>
        <taxon>Pedobacter</taxon>
    </lineage>
</organism>
<evidence type="ECO:0000313" key="9">
    <source>
        <dbReference type="Proteomes" id="UP001595792"/>
    </source>
</evidence>
<dbReference type="SMART" id="SM00563">
    <property type="entry name" value="PlsC"/>
    <property type="match status" value="1"/>
</dbReference>
<dbReference type="PANTHER" id="PTHR10434:SF64">
    <property type="entry name" value="1-ACYL-SN-GLYCEROL-3-PHOSPHATE ACYLTRANSFERASE-RELATED"/>
    <property type="match status" value="1"/>
</dbReference>
<evidence type="ECO:0000256" key="3">
    <source>
        <dbReference type="ARBA" id="ARBA00022679"/>
    </source>
</evidence>
<dbReference type="EMBL" id="JBHSBY010000126">
    <property type="protein sequence ID" value="MFC4197757.1"/>
    <property type="molecule type" value="Genomic_DNA"/>
</dbReference>
<gene>
    <name evidence="8" type="ORF">ACFOUY_13715</name>
</gene>
<keyword evidence="9" id="KW-1185">Reference proteome</keyword>
<evidence type="ECO:0000259" key="7">
    <source>
        <dbReference type="SMART" id="SM00563"/>
    </source>
</evidence>
<evidence type="ECO:0000256" key="6">
    <source>
        <dbReference type="SAM" id="Phobius"/>
    </source>
</evidence>
<keyword evidence="6" id="KW-0812">Transmembrane</keyword>
<evidence type="ECO:0000256" key="4">
    <source>
        <dbReference type="ARBA" id="ARBA00023098"/>
    </source>
</evidence>
<keyword evidence="5 8" id="KW-0012">Acyltransferase</keyword>
<evidence type="ECO:0000256" key="2">
    <source>
        <dbReference type="ARBA" id="ARBA00022516"/>
    </source>
</evidence>
<comment type="caution">
    <text evidence="8">The sequence shown here is derived from an EMBL/GenBank/DDBJ whole genome shotgun (WGS) entry which is preliminary data.</text>
</comment>
<dbReference type="RefSeq" id="WP_378961393.1">
    <property type="nucleotide sequence ID" value="NZ_JBHRXC010000016.1"/>
</dbReference>
<keyword evidence="2" id="KW-0444">Lipid biosynthesis</keyword>
<keyword evidence="4" id="KW-0443">Lipid metabolism</keyword>
<feature type="transmembrane region" description="Helical" evidence="6">
    <location>
        <begin position="43"/>
        <end position="62"/>
    </location>
</feature>
<dbReference type="SUPFAM" id="SSF69593">
    <property type="entry name" value="Glycerol-3-phosphate (1)-acyltransferase"/>
    <property type="match status" value="1"/>
</dbReference>
<dbReference type="CDD" id="cd07989">
    <property type="entry name" value="LPLAT_AGPAT-like"/>
    <property type="match status" value="1"/>
</dbReference>
<name>A0ABV8NQD3_9SPHI</name>
<comment type="pathway">
    <text evidence="1">Lipid metabolism.</text>
</comment>
<feature type="domain" description="Phospholipid/glycerol acyltransferase" evidence="7">
    <location>
        <begin position="74"/>
        <end position="189"/>
    </location>
</feature>